<dbReference type="InterPro" id="IPR011527">
    <property type="entry name" value="ABC1_TM_dom"/>
</dbReference>
<keyword evidence="12" id="KW-1185">Reference proteome</keyword>
<dbReference type="PANTHER" id="PTHR24221">
    <property type="entry name" value="ATP-BINDING CASSETTE SUB-FAMILY B"/>
    <property type="match status" value="1"/>
</dbReference>
<keyword evidence="3" id="KW-0547">Nucleotide-binding</keyword>
<dbReference type="PROSITE" id="PS00211">
    <property type="entry name" value="ABC_TRANSPORTER_1"/>
    <property type="match status" value="1"/>
</dbReference>
<evidence type="ECO:0000256" key="2">
    <source>
        <dbReference type="ARBA" id="ARBA00022692"/>
    </source>
</evidence>
<feature type="transmembrane region" description="Helical" evidence="8">
    <location>
        <begin position="180"/>
        <end position="203"/>
    </location>
</feature>
<evidence type="ECO:0000313" key="12">
    <source>
        <dbReference type="Proteomes" id="UP000244189"/>
    </source>
</evidence>
<keyword evidence="4 11" id="KW-0067">ATP-binding</keyword>
<evidence type="ECO:0000256" key="3">
    <source>
        <dbReference type="ARBA" id="ARBA00022741"/>
    </source>
</evidence>
<reference evidence="11 12" key="1">
    <citation type="submission" date="2018-04" db="EMBL/GenBank/DDBJ databases">
        <title>Genomic Encyclopedia of Type Strains, Phase III (KMG-III): the genomes of soil and plant-associated and newly described type strains.</title>
        <authorList>
            <person name="Whitman W."/>
        </authorList>
    </citation>
    <scope>NUCLEOTIDE SEQUENCE [LARGE SCALE GENOMIC DNA]</scope>
    <source>
        <strain evidence="11 12">MA101b</strain>
    </source>
</reference>
<evidence type="ECO:0000256" key="1">
    <source>
        <dbReference type="ARBA" id="ARBA00004651"/>
    </source>
</evidence>
<dbReference type="Gene3D" id="3.40.50.300">
    <property type="entry name" value="P-loop containing nucleotide triphosphate hydrolases"/>
    <property type="match status" value="1"/>
</dbReference>
<dbReference type="GO" id="GO:0016887">
    <property type="term" value="F:ATP hydrolysis activity"/>
    <property type="evidence" value="ECO:0007669"/>
    <property type="project" value="InterPro"/>
</dbReference>
<dbReference type="Gene3D" id="1.20.1560.10">
    <property type="entry name" value="ABC transporter type 1, transmembrane domain"/>
    <property type="match status" value="1"/>
</dbReference>
<accession>A0A2T5GG65</accession>
<keyword evidence="2 8" id="KW-0812">Transmembrane</keyword>
<evidence type="ECO:0000256" key="4">
    <source>
        <dbReference type="ARBA" id="ARBA00022840"/>
    </source>
</evidence>
<organism evidence="11 12">
    <name type="scientific">Sphingomonas aurantiaca</name>
    <dbReference type="NCBI Taxonomy" id="185949"/>
    <lineage>
        <taxon>Bacteria</taxon>
        <taxon>Pseudomonadati</taxon>
        <taxon>Pseudomonadota</taxon>
        <taxon>Alphaproteobacteria</taxon>
        <taxon>Sphingomonadales</taxon>
        <taxon>Sphingomonadaceae</taxon>
        <taxon>Sphingomonas</taxon>
    </lineage>
</organism>
<evidence type="ECO:0000256" key="7">
    <source>
        <dbReference type="SAM" id="MobiDB-lite"/>
    </source>
</evidence>
<proteinExistence type="predicted"/>
<dbReference type="CDD" id="cd03228">
    <property type="entry name" value="ABCC_MRP_Like"/>
    <property type="match status" value="1"/>
</dbReference>
<evidence type="ECO:0000256" key="6">
    <source>
        <dbReference type="ARBA" id="ARBA00023136"/>
    </source>
</evidence>
<feature type="transmembrane region" description="Helical" evidence="8">
    <location>
        <begin position="209"/>
        <end position="229"/>
    </location>
</feature>
<dbReference type="InterPro" id="IPR003593">
    <property type="entry name" value="AAA+_ATPase"/>
</dbReference>
<dbReference type="InterPro" id="IPR003439">
    <property type="entry name" value="ABC_transporter-like_ATP-bd"/>
</dbReference>
<dbReference type="PROSITE" id="PS50929">
    <property type="entry name" value="ABC_TM1F"/>
    <property type="match status" value="1"/>
</dbReference>
<dbReference type="InterPro" id="IPR027417">
    <property type="entry name" value="P-loop_NTPase"/>
</dbReference>
<dbReference type="EMBL" id="QAOG01000009">
    <property type="protein sequence ID" value="PTQ58321.1"/>
    <property type="molecule type" value="Genomic_DNA"/>
</dbReference>
<dbReference type="SUPFAM" id="SSF52540">
    <property type="entry name" value="P-loop containing nucleoside triphosphate hydrolases"/>
    <property type="match status" value="1"/>
</dbReference>
<feature type="transmembrane region" description="Helical" evidence="8">
    <location>
        <begin position="295"/>
        <end position="313"/>
    </location>
</feature>
<dbReference type="PANTHER" id="PTHR24221:SF632">
    <property type="entry name" value="ATP-DEPENDENT LIPID A-CORE FLIPPASE"/>
    <property type="match status" value="1"/>
</dbReference>
<feature type="compositionally biased region" description="Basic and acidic residues" evidence="7">
    <location>
        <begin position="11"/>
        <end position="26"/>
    </location>
</feature>
<name>A0A2T5GG65_9SPHN</name>
<evidence type="ECO:0000256" key="8">
    <source>
        <dbReference type="SAM" id="Phobius"/>
    </source>
</evidence>
<dbReference type="Proteomes" id="UP000244189">
    <property type="component" value="Unassembled WGS sequence"/>
</dbReference>
<feature type="domain" description="ABC transporter" evidence="9">
    <location>
        <begin position="385"/>
        <end position="605"/>
    </location>
</feature>
<keyword evidence="5 8" id="KW-1133">Transmembrane helix</keyword>
<dbReference type="Pfam" id="PF00005">
    <property type="entry name" value="ABC_tran"/>
    <property type="match status" value="1"/>
</dbReference>
<evidence type="ECO:0000259" key="9">
    <source>
        <dbReference type="PROSITE" id="PS50893"/>
    </source>
</evidence>
<dbReference type="InterPro" id="IPR036640">
    <property type="entry name" value="ABC1_TM_sf"/>
</dbReference>
<protein>
    <submittedName>
        <fullName evidence="11">ATP-binding cassette subfamily C protein</fullName>
    </submittedName>
</protein>
<dbReference type="GO" id="GO:0005886">
    <property type="term" value="C:plasma membrane"/>
    <property type="evidence" value="ECO:0007669"/>
    <property type="project" value="UniProtKB-SubCell"/>
</dbReference>
<dbReference type="GO" id="GO:0034040">
    <property type="term" value="F:ATPase-coupled lipid transmembrane transporter activity"/>
    <property type="evidence" value="ECO:0007669"/>
    <property type="project" value="TreeGrafter"/>
</dbReference>
<gene>
    <name evidence="11" type="ORF">C8J26_3922</name>
</gene>
<evidence type="ECO:0000313" key="11">
    <source>
        <dbReference type="EMBL" id="PTQ58321.1"/>
    </source>
</evidence>
<dbReference type="GO" id="GO:0140359">
    <property type="term" value="F:ABC-type transporter activity"/>
    <property type="evidence" value="ECO:0007669"/>
    <property type="project" value="InterPro"/>
</dbReference>
<comment type="caution">
    <text evidence="11">The sequence shown here is derived from an EMBL/GenBank/DDBJ whole genome shotgun (WGS) entry which is preliminary data.</text>
</comment>
<sequence>MLGFMPLFRPSSDRSGPDRSGPDRAAPDMPAGSLAADGAALVGDFVRHGGRRLGAAVGLMLAGGILEGVGLALLVPIFSLLAPQTGGRWRAMVVETLASVGLVTRLEQLAAVLVAFCLLVGVRAIVLSTRDWLVSDLTLGFVDHRRLMVVTDLAHARWSSLARLQHARIAHILSSEITRLAFACSVLLQIMAAGIMLVVQAILMILLSPVVALVVIGFALLGLVVLVPLSRRAGAVGRSSARFAFRIAGETAHFLGGLKIAVAHDMADAFVAQIGEEGTKLRAQLALQQRFQSRVAIASATIASLAGAMMIFGAVLLDIPTVTLLAALVVLVRMSGPVRSLQQSVQQLFGVLPAFTALRDLKADLGAPVPVTTGAGAQAVHHGTIRFERVTFRYPGAAAPVFEGLDLAIGAGELVGLSGASGTGKTSFVDLLTGLLEPSQGRIVIGEGDDSQALGPAILAGWRRRLAYVAQDSYLINDSIRRNLTWGSDVRPDPDLWHALAQAGAAEMVGAMPQGLDTQMDDRGTRLSGGERQRIALARALLRDPGLLILDEATNAIDVATEQAVIANLRRALPQATILIIAHREETLRACDRVILLETAQTTAA</sequence>
<dbReference type="InterPro" id="IPR039421">
    <property type="entry name" value="Type_1_exporter"/>
</dbReference>
<dbReference type="SUPFAM" id="SSF90123">
    <property type="entry name" value="ABC transporter transmembrane region"/>
    <property type="match status" value="1"/>
</dbReference>
<dbReference type="PROSITE" id="PS50893">
    <property type="entry name" value="ABC_TRANSPORTER_2"/>
    <property type="match status" value="1"/>
</dbReference>
<feature type="domain" description="ABC transmembrane type-1" evidence="10">
    <location>
        <begin position="55"/>
        <end position="348"/>
    </location>
</feature>
<dbReference type="AlphaFoldDB" id="A0A2T5GG65"/>
<dbReference type="SMART" id="SM00382">
    <property type="entry name" value="AAA"/>
    <property type="match status" value="1"/>
</dbReference>
<feature type="transmembrane region" description="Helical" evidence="8">
    <location>
        <begin position="57"/>
        <end position="82"/>
    </location>
</feature>
<comment type="subcellular location">
    <subcellularLocation>
        <location evidence="1">Cell membrane</location>
        <topology evidence="1">Multi-pass membrane protein</topology>
    </subcellularLocation>
</comment>
<feature type="region of interest" description="Disordered" evidence="7">
    <location>
        <begin position="1"/>
        <end position="30"/>
    </location>
</feature>
<dbReference type="InterPro" id="IPR017871">
    <property type="entry name" value="ABC_transporter-like_CS"/>
</dbReference>
<evidence type="ECO:0000259" key="10">
    <source>
        <dbReference type="PROSITE" id="PS50929"/>
    </source>
</evidence>
<dbReference type="GO" id="GO:0005524">
    <property type="term" value="F:ATP binding"/>
    <property type="evidence" value="ECO:0007669"/>
    <property type="project" value="UniProtKB-KW"/>
</dbReference>
<keyword evidence="6 8" id="KW-0472">Membrane</keyword>
<evidence type="ECO:0000256" key="5">
    <source>
        <dbReference type="ARBA" id="ARBA00022989"/>
    </source>
</evidence>